<feature type="domain" description="Protein FecR C-terminal" evidence="3">
    <location>
        <begin position="306"/>
        <end position="374"/>
    </location>
</feature>
<dbReference type="EMBL" id="JACOOH010000001">
    <property type="protein sequence ID" value="MBC5619546.1"/>
    <property type="molecule type" value="Genomic_DNA"/>
</dbReference>
<accession>A0ABR7CV40</accession>
<gene>
    <name evidence="4" type="ORF">H8S64_00375</name>
</gene>
<keyword evidence="5" id="KW-1185">Reference proteome</keyword>
<evidence type="ECO:0000313" key="5">
    <source>
        <dbReference type="Proteomes" id="UP000646484"/>
    </source>
</evidence>
<keyword evidence="1" id="KW-0812">Transmembrane</keyword>
<dbReference type="Proteomes" id="UP000646484">
    <property type="component" value="Unassembled WGS sequence"/>
</dbReference>
<dbReference type="InterPro" id="IPR032508">
    <property type="entry name" value="FecR_C"/>
</dbReference>
<dbReference type="InterPro" id="IPR012373">
    <property type="entry name" value="Ferrdict_sens_TM"/>
</dbReference>
<dbReference type="Gene3D" id="2.60.120.1440">
    <property type="match status" value="1"/>
</dbReference>
<evidence type="ECO:0000256" key="1">
    <source>
        <dbReference type="SAM" id="Phobius"/>
    </source>
</evidence>
<keyword evidence="1" id="KW-0472">Membrane</keyword>
<dbReference type="Gene3D" id="3.55.50.30">
    <property type="match status" value="1"/>
</dbReference>
<feature type="transmembrane region" description="Helical" evidence="1">
    <location>
        <begin position="75"/>
        <end position="94"/>
    </location>
</feature>
<name>A0ABR7CV40_9BACT</name>
<reference evidence="4 5" key="1">
    <citation type="submission" date="2020-08" db="EMBL/GenBank/DDBJ databases">
        <title>Genome public.</title>
        <authorList>
            <person name="Liu C."/>
            <person name="Sun Q."/>
        </authorList>
    </citation>
    <scope>NUCLEOTIDE SEQUENCE [LARGE SCALE GENOMIC DNA]</scope>
    <source>
        <strain evidence="4 5">NSJ-56</strain>
    </source>
</reference>
<evidence type="ECO:0000313" key="4">
    <source>
        <dbReference type="EMBL" id="MBC5619546.1"/>
    </source>
</evidence>
<organism evidence="4 5">
    <name type="scientific">Butyricimonas hominis</name>
    <dbReference type="NCBI Taxonomy" id="2763032"/>
    <lineage>
        <taxon>Bacteria</taxon>
        <taxon>Pseudomonadati</taxon>
        <taxon>Bacteroidota</taxon>
        <taxon>Bacteroidia</taxon>
        <taxon>Bacteroidales</taxon>
        <taxon>Odoribacteraceae</taxon>
        <taxon>Butyricimonas</taxon>
    </lineage>
</organism>
<comment type="caution">
    <text evidence="4">The sequence shown here is derived from an EMBL/GenBank/DDBJ whole genome shotgun (WGS) entry which is preliminary data.</text>
</comment>
<sequence>MKWNSLHEKSDWLFRQVLNKEKQSSHEDSRLEDIARKFSDDRYLRRKIEAQERFDYLKAYHKNITPTKITPKYTYVRIAVAILILIGSGTFLFMHQGHKRHEHYKEIYLSDIHPGKQQALLITHNGQKIKLNRTTHQTIEQNGTKLQIDTTGLQYEPTNLVPTGTIHNTLIVPRGGEFTLTLSDGTRVWLNSDSQLTYPVNFTDSTREVTISGEAYFSVNRSTAPFIVKTDRGDITVLGTEFNVNNYPGNRETITTLVNGKIAYLTPDGEKFILTPKQQIVIKQDGQKEIKTVDTRYATSWKTGMFLFQEMRLEDIMNQLERWYDIHVFYTEERVKDLHFSGDLSRFKNIGTFIEMFEKSSDVKIEVRGKNIIVGI</sequence>
<dbReference type="Pfam" id="PF16344">
    <property type="entry name" value="FecR_C"/>
    <property type="match status" value="1"/>
</dbReference>
<proteinExistence type="predicted"/>
<feature type="domain" description="FecR protein" evidence="2">
    <location>
        <begin position="172"/>
        <end position="262"/>
    </location>
</feature>
<keyword evidence="1" id="KW-1133">Transmembrane helix</keyword>
<evidence type="ECO:0000259" key="2">
    <source>
        <dbReference type="Pfam" id="PF04773"/>
    </source>
</evidence>
<protein>
    <submittedName>
        <fullName evidence="4">FecR domain-containing protein</fullName>
    </submittedName>
</protein>
<dbReference type="Pfam" id="PF04773">
    <property type="entry name" value="FecR"/>
    <property type="match status" value="1"/>
</dbReference>
<dbReference type="InterPro" id="IPR006860">
    <property type="entry name" value="FecR"/>
</dbReference>
<dbReference type="RefSeq" id="WP_186974546.1">
    <property type="nucleotide sequence ID" value="NZ_JACOOH010000001.1"/>
</dbReference>
<dbReference type="PANTHER" id="PTHR30273:SF2">
    <property type="entry name" value="PROTEIN FECR"/>
    <property type="match status" value="1"/>
</dbReference>
<evidence type="ECO:0000259" key="3">
    <source>
        <dbReference type="Pfam" id="PF16344"/>
    </source>
</evidence>
<dbReference type="PANTHER" id="PTHR30273">
    <property type="entry name" value="PERIPLASMIC SIGNAL SENSOR AND SIGMA FACTOR ACTIVATOR FECR-RELATED"/>
    <property type="match status" value="1"/>
</dbReference>